<accession>A0A8I3A706</accession>
<evidence type="ECO:0000313" key="2">
    <source>
        <dbReference type="Proteomes" id="UP000683000"/>
    </source>
</evidence>
<evidence type="ECO:0000313" key="1">
    <source>
        <dbReference type="EMBL" id="KAG6374108.1"/>
    </source>
</evidence>
<dbReference type="EMBL" id="JAGFBS010000019">
    <property type="protein sequence ID" value="KAG6374108.1"/>
    <property type="molecule type" value="Genomic_DNA"/>
</dbReference>
<dbReference type="OrthoDB" id="2693235at2759"/>
<organism evidence="1 2">
    <name type="scientific">Boletus reticuloceps</name>
    <dbReference type="NCBI Taxonomy" id="495285"/>
    <lineage>
        <taxon>Eukaryota</taxon>
        <taxon>Fungi</taxon>
        <taxon>Dikarya</taxon>
        <taxon>Basidiomycota</taxon>
        <taxon>Agaricomycotina</taxon>
        <taxon>Agaricomycetes</taxon>
        <taxon>Agaricomycetidae</taxon>
        <taxon>Boletales</taxon>
        <taxon>Boletineae</taxon>
        <taxon>Boletaceae</taxon>
        <taxon>Boletoideae</taxon>
        <taxon>Boletus</taxon>
    </lineage>
</organism>
<protein>
    <submittedName>
        <fullName evidence="1">Uncharacterized protein</fullName>
    </submittedName>
</protein>
<proteinExistence type="predicted"/>
<gene>
    <name evidence="1" type="ORF">JVT61DRAFT_4752</name>
</gene>
<reference evidence="1" key="1">
    <citation type="submission" date="2021-03" db="EMBL/GenBank/DDBJ databases">
        <title>Evolutionary innovations through gain and loss of genes in the ectomycorrhizal Boletales.</title>
        <authorList>
            <person name="Wu G."/>
            <person name="Miyauchi S."/>
            <person name="Morin E."/>
            <person name="Yang Z.-L."/>
            <person name="Xu J."/>
            <person name="Martin F.M."/>
        </authorList>
    </citation>
    <scope>NUCLEOTIDE SEQUENCE</scope>
    <source>
        <strain evidence="1">BR01</strain>
    </source>
</reference>
<dbReference type="AlphaFoldDB" id="A0A8I3A706"/>
<sequence>MHYLQALQGLTVKELIHAIGNDQLSAREKRSRELLEEAIHNSFDFQTSVVGAYEEKEKGREEEEQRRVKRCRFLQEGYFHPRIDNEDFATCVDEKVINEATQTFIDHTGNDQMKQSICVVCAGEFFKSDTDLHILDQLKHKDCLQSVTCTSCPTLVLWNVAV</sequence>
<name>A0A8I3A706_9AGAM</name>
<comment type="caution">
    <text evidence="1">The sequence shown here is derived from an EMBL/GenBank/DDBJ whole genome shotgun (WGS) entry which is preliminary data.</text>
</comment>
<dbReference type="Proteomes" id="UP000683000">
    <property type="component" value="Unassembled WGS sequence"/>
</dbReference>
<keyword evidence="2" id="KW-1185">Reference proteome</keyword>